<evidence type="ECO:0000313" key="5">
    <source>
        <dbReference type="Proteomes" id="UP000019374"/>
    </source>
</evidence>
<dbReference type="PANTHER" id="PTHR31654">
    <property type="entry name" value="SECRETED BETA-GLUCOSIDASE ADG3-RELATED"/>
    <property type="match status" value="1"/>
</dbReference>
<organism evidence="4 5">
    <name type="scientific">Ophiocordyceps sinensis (strain Co18 / CGMCC 3.14243)</name>
    <name type="common">Yarsagumba caterpillar fungus</name>
    <name type="synonym">Hirsutella sinensis</name>
    <dbReference type="NCBI Taxonomy" id="911162"/>
    <lineage>
        <taxon>Eukaryota</taxon>
        <taxon>Fungi</taxon>
        <taxon>Dikarya</taxon>
        <taxon>Ascomycota</taxon>
        <taxon>Pezizomycotina</taxon>
        <taxon>Sordariomycetes</taxon>
        <taxon>Hypocreomycetidae</taxon>
        <taxon>Hypocreales</taxon>
        <taxon>Ophiocordycipitaceae</taxon>
        <taxon>Ophiocordyceps</taxon>
    </lineage>
</organism>
<comment type="similarity">
    <text evidence="1">Belongs to the SUN family.</text>
</comment>
<dbReference type="InterPro" id="IPR053088">
    <property type="entry name" value="Beta-glucosidase/SUN-like"/>
</dbReference>
<dbReference type="InterPro" id="IPR005556">
    <property type="entry name" value="SUN"/>
</dbReference>
<protein>
    <submittedName>
        <fullName evidence="4">Sun</fullName>
    </submittedName>
</protein>
<evidence type="ECO:0000256" key="2">
    <source>
        <dbReference type="SAM" id="MobiDB-lite"/>
    </source>
</evidence>
<dbReference type="PANTHER" id="PTHR31654:SF0">
    <property type="entry name" value="SECRETED BETA-GLUCOSIDASE ADG3-RELATED"/>
    <property type="match status" value="1"/>
</dbReference>
<evidence type="ECO:0000256" key="1">
    <source>
        <dbReference type="ARBA" id="ARBA00010579"/>
    </source>
</evidence>
<proteinExistence type="inferred from homology"/>
<accession>T5AKB4</accession>
<dbReference type="EMBL" id="KE652244">
    <property type="protein sequence ID" value="EQL03044.1"/>
    <property type="molecule type" value="Genomic_DNA"/>
</dbReference>
<dbReference type="HOGENOM" id="CLU_026108_0_0_1"/>
<name>T5AKB4_OPHSC</name>
<dbReference type="AlphaFoldDB" id="T5AKB4"/>
<dbReference type="OrthoDB" id="5554151at2759"/>
<keyword evidence="3" id="KW-0732">Signal</keyword>
<feature type="chain" id="PRO_5004596945" evidence="3">
    <location>
        <begin position="25"/>
        <end position="273"/>
    </location>
</feature>
<sequence>MKLASIQAALGPAVLFFLVTSCQATPEHAKLHQRAMKPRHLHGHPRPRTGERRGKVCEFPTDDANLLAITPEGKNAGWAMSPDQECRPGNYCPIACKSGMVMAQWEPGSGFSYPSSMNGGLYCDEDGIVRKPFPDQPNCLEGTGTVKVLNQCRHPLSWCQTVLPGNELMAIPTLVEVETETIISVPGVNYWGQTSAHYYVNPPGTGVEGCIWGSELQAIGNWSPFVVGANTVADGQTFVKIGWNPKFLELDMKAPNFSLRVECPDGGCQPGGQ</sequence>
<evidence type="ECO:0000256" key="3">
    <source>
        <dbReference type="SAM" id="SignalP"/>
    </source>
</evidence>
<feature type="signal peptide" evidence="3">
    <location>
        <begin position="1"/>
        <end position="24"/>
    </location>
</feature>
<dbReference type="PROSITE" id="PS51257">
    <property type="entry name" value="PROKAR_LIPOPROTEIN"/>
    <property type="match status" value="1"/>
</dbReference>
<reference evidence="4 5" key="1">
    <citation type="journal article" date="2013" name="Chin. Sci. Bull.">
        <title>Genome survey uncovers the secrets of sex and lifestyle in caterpillar fungus.</title>
        <authorList>
            <person name="Hu X."/>
            <person name="Zhang Y."/>
            <person name="Xiao G."/>
            <person name="Zheng P."/>
            <person name="Xia Y."/>
            <person name="Zhang X."/>
            <person name="St Leger R.J."/>
            <person name="Liu X."/>
            <person name="Wang C."/>
        </authorList>
    </citation>
    <scope>NUCLEOTIDE SEQUENCE [LARGE SCALE GENOMIC DNA]</scope>
    <source>
        <strain evidence="5">Co18 / CGMCC 3.14243</strain>
        <tissue evidence="4">Fruit-body</tissue>
    </source>
</reference>
<evidence type="ECO:0000313" key="4">
    <source>
        <dbReference type="EMBL" id="EQL03044.1"/>
    </source>
</evidence>
<dbReference type="Proteomes" id="UP000019374">
    <property type="component" value="Unassembled WGS sequence"/>
</dbReference>
<feature type="compositionally biased region" description="Basic residues" evidence="2">
    <location>
        <begin position="33"/>
        <end position="47"/>
    </location>
</feature>
<feature type="region of interest" description="Disordered" evidence="2">
    <location>
        <begin position="33"/>
        <end position="55"/>
    </location>
</feature>
<gene>
    <name evidence="4" type="ORF">OCS_01240</name>
</gene>
<dbReference type="eggNOG" id="ENOG502QWHV">
    <property type="taxonomic scope" value="Eukaryota"/>
</dbReference>
<dbReference type="Pfam" id="PF03856">
    <property type="entry name" value="SUN"/>
    <property type="match status" value="1"/>
</dbReference>